<feature type="domain" description="4Fe4S-binding SPASM" evidence="8">
    <location>
        <begin position="274"/>
        <end position="331"/>
    </location>
</feature>
<keyword evidence="6" id="KW-1133">Transmembrane helix</keyword>
<dbReference type="InterPro" id="IPR023885">
    <property type="entry name" value="4Fe4S-binding_SPASM_dom"/>
</dbReference>
<keyword evidence="2" id="KW-0949">S-adenosyl-L-methionine</keyword>
<dbReference type="SFLD" id="SFLDG01067">
    <property type="entry name" value="SPASM/twitch_domain_containing"/>
    <property type="match status" value="1"/>
</dbReference>
<dbReference type="CDD" id="cd01335">
    <property type="entry name" value="Radical_SAM"/>
    <property type="match status" value="1"/>
</dbReference>
<dbReference type="SFLD" id="SFLDS00029">
    <property type="entry name" value="Radical_SAM"/>
    <property type="match status" value="1"/>
</dbReference>
<evidence type="ECO:0000313" key="10">
    <source>
        <dbReference type="Proteomes" id="UP000464954"/>
    </source>
</evidence>
<dbReference type="GO" id="GO:0051536">
    <property type="term" value="F:iron-sulfur cluster binding"/>
    <property type="evidence" value="ECO:0007669"/>
    <property type="project" value="UniProtKB-KW"/>
</dbReference>
<evidence type="ECO:0000256" key="1">
    <source>
        <dbReference type="ARBA" id="ARBA00001966"/>
    </source>
</evidence>
<keyword evidence="5" id="KW-0411">Iron-sulfur</keyword>
<dbReference type="PANTHER" id="PTHR11228">
    <property type="entry name" value="RADICAL SAM DOMAIN PROTEIN"/>
    <property type="match status" value="1"/>
</dbReference>
<dbReference type="Gene3D" id="3.20.20.70">
    <property type="entry name" value="Aldolase class I"/>
    <property type="match status" value="1"/>
</dbReference>
<keyword evidence="6" id="KW-0472">Membrane</keyword>
<evidence type="ECO:0000256" key="3">
    <source>
        <dbReference type="ARBA" id="ARBA00022723"/>
    </source>
</evidence>
<dbReference type="InterPro" id="IPR007197">
    <property type="entry name" value="rSAM"/>
</dbReference>
<evidence type="ECO:0000256" key="6">
    <source>
        <dbReference type="SAM" id="Phobius"/>
    </source>
</evidence>
<dbReference type="InterPro" id="IPR058240">
    <property type="entry name" value="rSAM_sf"/>
</dbReference>
<dbReference type="GO" id="GO:0046872">
    <property type="term" value="F:metal ion binding"/>
    <property type="evidence" value="ECO:0007669"/>
    <property type="project" value="UniProtKB-KW"/>
</dbReference>
<evidence type="ECO:0000259" key="8">
    <source>
        <dbReference type="Pfam" id="PF13186"/>
    </source>
</evidence>
<gene>
    <name evidence="9" type="ORF">GT409_00895</name>
</gene>
<dbReference type="GO" id="GO:0003824">
    <property type="term" value="F:catalytic activity"/>
    <property type="evidence" value="ECO:0007669"/>
    <property type="project" value="InterPro"/>
</dbReference>
<evidence type="ECO:0000256" key="4">
    <source>
        <dbReference type="ARBA" id="ARBA00023004"/>
    </source>
</evidence>
<dbReference type="InterPro" id="IPR013785">
    <property type="entry name" value="Aldolase_TIM"/>
</dbReference>
<dbReference type="InterPro" id="IPR050377">
    <property type="entry name" value="Radical_SAM_PqqE_MftC-like"/>
</dbReference>
<reference evidence="9 10" key="1">
    <citation type="submission" date="2020-01" db="EMBL/GenBank/DDBJ databases">
        <title>Ponticoccus aerotolerans gen. nov., sp. nov., an anaerobic bacterium and proposal of Ponticoccusceae fam. nov., Ponticoccusles ord. nov. and Ponticoccuse classis nov. in the phylum Kiritimatiellaeota.</title>
        <authorList>
            <person name="Zhou L.Y."/>
            <person name="Du Z.J."/>
        </authorList>
    </citation>
    <scope>NUCLEOTIDE SEQUENCE [LARGE SCALE GENOMIC DNA]</scope>
    <source>
        <strain evidence="9 10">S-5007</strain>
    </source>
</reference>
<name>A0A6P1M2L2_9BACT</name>
<comment type="cofactor">
    <cofactor evidence="1">
        <name>[4Fe-4S] cluster</name>
        <dbReference type="ChEBI" id="CHEBI:49883"/>
    </cofactor>
</comment>
<keyword evidence="4" id="KW-0408">Iron</keyword>
<dbReference type="RefSeq" id="WP_160626101.1">
    <property type="nucleotide sequence ID" value="NZ_CP047593.1"/>
</dbReference>
<evidence type="ECO:0000256" key="5">
    <source>
        <dbReference type="ARBA" id="ARBA00023014"/>
    </source>
</evidence>
<dbReference type="Proteomes" id="UP000464954">
    <property type="component" value="Chromosome"/>
</dbReference>
<dbReference type="AlphaFoldDB" id="A0A6P1M2L2"/>
<protein>
    <submittedName>
        <fullName evidence="9">Radical SAM protein</fullName>
    </submittedName>
</protein>
<keyword evidence="10" id="KW-1185">Reference proteome</keyword>
<feature type="domain" description="Radical SAM core" evidence="7">
    <location>
        <begin position="29"/>
        <end position="163"/>
    </location>
</feature>
<proteinExistence type="predicted"/>
<dbReference type="SUPFAM" id="SSF102114">
    <property type="entry name" value="Radical SAM enzymes"/>
    <property type="match status" value="1"/>
</dbReference>
<organism evidence="9 10">
    <name type="scientific">Tichowtungia aerotolerans</name>
    <dbReference type="NCBI Taxonomy" id="2697043"/>
    <lineage>
        <taxon>Bacteria</taxon>
        <taxon>Pseudomonadati</taxon>
        <taxon>Kiritimatiellota</taxon>
        <taxon>Tichowtungiia</taxon>
        <taxon>Tichowtungiales</taxon>
        <taxon>Tichowtungiaceae</taxon>
        <taxon>Tichowtungia</taxon>
    </lineage>
</organism>
<dbReference type="PANTHER" id="PTHR11228:SF7">
    <property type="entry name" value="PQQA PEPTIDE CYCLASE"/>
    <property type="match status" value="1"/>
</dbReference>
<sequence>MIRFFRLLMGRVLSLIPGVRLYPRILQFPITGKCNSACMTCSVPSRAPNVEMTAERVREILKNDLFKKVESVGINGGEPTLVPELPEVVAELLRLPKLKAIHMISNGSLTDRLLSVIQKIRALCEERRIVFSLSLSLDGVGPVYRACRGIPAFDQVISSIDQILAFPNKYCHQFSVGCTVSRYNADFLAELDTFCVERGIPVFYRLAVPNRRIHNLHYSDEFSVLSSDAARQSAMEFFFGKVIDKTDRNWQQKFTYYSIYRYLEQKGHVRLADCFWQWRDATVDESGKIYYCATQSKSLGLLDSSNAAKLFHSKENRQYRKELIEEHCQHCIHYAFAPTIKGAFSFLLFFVHLLVFPSRYRFFRRGR</sequence>
<keyword evidence="3" id="KW-0479">Metal-binding</keyword>
<accession>A0A6P1M2L2</accession>
<keyword evidence="6" id="KW-0812">Transmembrane</keyword>
<feature type="transmembrane region" description="Helical" evidence="6">
    <location>
        <begin position="334"/>
        <end position="356"/>
    </location>
</feature>
<evidence type="ECO:0000256" key="2">
    <source>
        <dbReference type="ARBA" id="ARBA00022691"/>
    </source>
</evidence>
<evidence type="ECO:0000313" key="9">
    <source>
        <dbReference type="EMBL" id="QHI68067.1"/>
    </source>
</evidence>
<dbReference type="EMBL" id="CP047593">
    <property type="protein sequence ID" value="QHI68067.1"/>
    <property type="molecule type" value="Genomic_DNA"/>
</dbReference>
<dbReference type="Pfam" id="PF04055">
    <property type="entry name" value="Radical_SAM"/>
    <property type="match status" value="1"/>
</dbReference>
<evidence type="ECO:0000259" key="7">
    <source>
        <dbReference type="Pfam" id="PF04055"/>
    </source>
</evidence>
<dbReference type="KEGG" id="taer:GT409_00895"/>
<dbReference type="Pfam" id="PF13186">
    <property type="entry name" value="SPASM"/>
    <property type="match status" value="1"/>
</dbReference>